<reference evidence="2 3" key="1">
    <citation type="submission" date="2019-02" db="EMBL/GenBank/DDBJ databases">
        <title>Arcanobacterium bovis sp. nov., isolated from the milk of a cow with mastitis.</title>
        <authorList>
            <person name="Sammra O."/>
            <person name="Foster G."/>
            <person name="Hassan A."/>
            <person name="Alssahen M."/>
            <person name="Laemmler C."/>
            <person name="Borowiak M."/>
            <person name="Malorny B."/>
            <person name="Abdulmawjood A."/>
        </authorList>
    </citation>
    <scope>NUCLEOTIDE SEQUENCE [LARGE SCALE GENOMIC DNA]</scope>
    <source>
        <strain evidence="2 3">C605018/01/1</strain>
    </source>
</reference>
<evidence type="ECO:0000256" key="1">
    <source>
        <dbReference type="SAM" id="Phobius"/>
    </source>
</evidence>
<sequence>MSGHDVFSSQRKDNAPARRTYTRDNPKILVSAGEGWLYIVWAGITALHFTMLLNRTAIPYGGIVLWVSTMVFLLACAILSAKTSQRRTPRPRGFHKRLYYAFALPCGFAVLGVILEAMHATPELPLPIAMLLAALIVMPMFFLGVSIIRAAAEQGKDL</sequence>
<protein>
    <submittedName>
        <fullName evidence="2">Uncharacterized protein</fullName>
    </submittedName>
</protein>
<dbReference type="RefSeq" id="WP_131279088.1">
    <property type="nucleotide sequence ID" value="NZ_JBHSLR010000009.1"/>
</dbReference>
<evidence type="ECO:0000313" key="3">
    <source>
        <dbReference type="Proteomes" id="UP000293036"/>
    </source>
</evidence>
<feature type="transmembrane region" description="Helical" evidence="1">
    <location>
        <begin position="28"/>
        <end position="51"/>
    </location>
</feature>
<proteinExistence type="predicted"/>
<accession>A0A4Q9V214</accession>
<gene>
    <name evidence="2" type="ORF">EZJ44_00590</name>
</gene>
<dbReference type="Proteomes" id="UP000293036">
    <property type="component" value="Unassembled WGS sequence"/>
</dbReference>
<comment type="caution">
    <text evidence="2">The sequence shown here is derived from an EMBL/GenBank/DDBJ whole genome shotgun (WGS) entry which is preliminary data.</text>
</comment>
<keyword evidence="1" id="KW-0472">Membrane</keyword>
<organism evidence="2 3">
    <name type="scientific">Arcanobacterium bovis</name>
    <dbReference type="NCBI Taxonomy" id="2529275"/>
    <lineage>
        <taxon>Bacteria</taxon>
        <taxon>Bacillati</taxon>
        <taxon>Actinomycetota</taxon>
        <taxon>Actinomycetes</taxon>
        <taxon>Actinomycetales</taxon>
        <taxon>Actinomycetaceae</taxon>
        <taxon>Arcanobacterium</taxon>
    </lineage>
</organism>
<name>A0A4Q9V214_9ACTO</name>
<dbReference type="EMBL" id="SJDT01000001">
    <property type="protein sequence ID" value="TBW23675.1"/>
    <property type="molecule type" value="Genomic_DNA"/>
</dbReference>
<feature type="transmembrane region" description="Helical" evidence="1">
    <location>
        <begin position="126"/>
        <end position="148"/>
    </location>
</feature>
<keyword evidence="3" id="KW-1185">Reference proteome</keyword>
<evidence type="ECO:0000313" key="2">
    <source>
        <dbReference type="EMBL" id="TBW23675.1"/>
    </source>
</evidence>
<feature type="transmembrane region" description="Helical" evidence="1">
    <location>
        <begin position="99"/>
        <end position="120"/>
    </location>
</feature>
<dbReference type="AlphaFoldDB" id="A0A4Q9V214"/>
<feature type="transmembrane region" description="Helical" evidence="1">
    <location>
        <begin position="57"/>
        <end position="79"/>
    </location>
</feature>
<keyword evidence="1" id="KW-0812">Transmembrane</keyword>
<keyword evidence="1" id="KW-1133">Transmembrane helix</keyword>